<evidence type="ECO:0000313" key="2">
    <source>
        <dbReference type="Proteomes" id="UP000615446"/>
    </source>
</evidence>
<dbReference type="EMBL" id="BLAL01000319">
    <property type="protein sequence ID" value="GET03272.1"/>
    <property type="molecule type" value="Genomic_DNA"/>
</dbReference>
<protein>
    <submittedName>
        <fullName evidence="1">Uncharacterized protein</fullName>
    </submittedName>
</protein>
<proteinExistence type="predicted"/>
<accession>A0A8H3MFA6</accession>
<reference evidence="1" key="1">
    <citation type="submission" date="2019-10" db="EMBL/GenBank/DDBJ databases">
        <title>Conservation and host-specific expression of non-tandemly repeated heterogenous ribosome RNA gene in arbuscular mycorrhizal fungi.</title>
        <authorList>
            <person name="Maeda T."/>
            <person name="Kobayashi Y."/>
            <person name="Nakagawa T."/>
            <person name="Ezawa T."/>
            <person name="Yamaguchi K."/>
            <person name="Bino T."/>
            <person name="Nishimoto Y."/>
            <person name="Shigenobu S."/>
            <person name="Kawaguchi M."/>
        </authorList>
    </citation>
    <scope>NUCLEOTIDE SEQUENCE</scope>
    <source>
        <strain evidence="1">HR1</strain>
    </source>
</reference>
<gene>
    <name evidence="1" type="ORF">RCL2_002961800</name>
</gene>
<organism evidence="1 2">
    <name type="scientific">Rhizophagus clarus</name>
    <dbReference type="NCBI Taxonomy" id="94130"/>
    <lineage>
        <taxon>Eukaryota</taxon>
        <taxon>Fungi</taxon>
        <taxon>Fungi incertae sedis</taxon>
        <taxon>Mucoromycota</taxon>
        <taxon>Glomeromycotina</taxon>
        <taxon>Glomeromycetes</taxon>
        <taxon>Glomerales</taxon>
        <taxon>Glomeraceae</taxon>
        <taxon>Rhizophagus</taxon>
    </lineage>
</organism>
<dbReference type="Proteomes" id="UP000615446">
    <property type="component" value="Unassembled WGS sequence"/>
</dbReference>
<dbReference type="AlphaFoldDB" id="A0A8H3MFA6"/>
<evidence type="ECO:0000313" key="1">
    <source>
        <dbReference type="EMBL" id="GET03272.1"/>
    </source>
</evidence>
<sequence length="278" mass="32300">MKRGEYSRGDMASWPDAVQKEIHVSNSHKRKLEQDRLKLARLSKNSMDYARAYLKQFIELLSIFSINVAGWDVLGNKNFIGKVDGHWWFNAVVFFSSASTLFDKELLRSRELVKEMLREKGLPTINTTGRTLEMEILRHLTEVLTIQILFTTGEIYTDTLVVDLLRIVEFNTFPLAIRNHLEYRMFVGGLPYLSADPEFSIIHDRCGDTMEQTMYAVRVISTYVTFYKTVIPVLYFKELSEGLPKEQSIEILKWPGENIPIDDLNLGKPEGKVKYWKY</sequence>
<name>A0A8H3MFA6_9GLOM</name>
<dbReference type="OrthoDB" id="2382948at2759"/>
<comment type="caution">
    <text evidence="1">The sequence shown here is derived from an EMBL/GenBank/DDBJ whole genome shotgun (WGS) entry which is preliminary data.</text>
</comment>